<feature type="domain" description="Tripartite ATP-independent periplasmic transporters DctQ component" evidence="10">
    <location>
        <begin position="23"/>
        <end position="152"/>
    </location>
</feature>
<keyword evidence="2 9" id="KW-0813">Transport</keyword>
<accession>A0A9J6PEW9</accession>
<evidence type="ECO:0000256" key="8">
    <source>
        <dbReference type="ARBA" id="ARBA00038436"/>
    </source>
</evidence>
<keyword evidence="5 9" id="KW-0812">Transmembrane</keyword>
<dbReference type="GO" id="GO:0015740">
    <property type="term" value="P:C4-dicarboxylate transport"/>
    <property type="evidence" value="ECO:0007669"/>
    <property type="project" value="TreeGrafter"/>
</dbReference>
<evidence type="ECO:0000313" key="12">
    <source>
        <dbReference type="Proteomes" id="UP001055804"/>
    </source>
</evidence>
<comment type="subunit">
    <text evidence="9">The complex comprises the extracytoplasmic solute receptor protein and the two transmembrane proteins.</text>
</comment>
<dbReference type="RefSeq" id="WP_269332921.1">
    <property type="nucleotide sequence ID" value="NZ_JAMZFT010000002.1"/>
</dbReference>
<dbReference type="InterPro" id="IPR007387">
    <property type="entry name" value="TRAP_DctQ"/>
</dbReference>
<feature type="transmembrane region" description="Helical" evidence="9">
    <location>
        <begin position="7"/>
        <end position="29"/>
    </location>
</feature>
<dbReference type="InterPro" id="IPR055348">
    <property type="entry name" value="DctQ"/>
</dbReference>
<protein>
    <recommendedName>
        <fullName evidence="9">TRAP transporter small permease protein</fullName>
    </recommendedName>
</protein>
<evidence type="ECO:0000256" key="9">
    <source>
        <dbReference type="RuleBase" id="RU369079"/>
    </source>
</evidence>
<keyword evidence="4 9" id="KW-0997">Cell inner membrane</keyword>
<sequence>MRRAYFGFVDICTLVGGVSLIAMMLHITLDVVMKYLFNSPVPATLETVSYYYMAGVAFLPLAGLERNGTLIHVELFYDMMPEGVRWLVLALALLLALGYCGAAGYAAVKPAVHAYDVGAYAVGVSTLITWPTRFLPIIGFGLLATVLAWKLALHLSHPWKVVPAEGTEGNGHDAYTGTDEGA</sequence>
<evidence type="ECO:0000259" key="10">
    <source>
        <dbReference type="Pfam" id="PF04290"/>
    </source>
</evidence>
<comment type="caution">
    <text evidence="11">The sequence shown here is derived from an EMBL/GenBank/DDBJ whole genome shotgun (WGS) entry which is preliminary data.</text>
</comment>
<keyword evidence="7 9" id="KW-0472">Membrane</keyword>
<comment type="subcellular location">
    <subcellularLocation>
        <location evidence="1 9">Cell inner membrane</location>
        <topology evidence="1 9">Multi-pass membrane protein</topology>
    </subcellularLocation>
</comment>
<comment type="function">
    <text evidence="9">Part of the tripartite ATP-independent periplasmic (TRAP) transport system.</text>
</comment>
<evidence type="ECO:0000313" key="11">
    <source>
        <dbReference type="EMBL" id="MCP1336982.1"/>
    </source>
</evidence>
<dbReference type="GO" id="GO:0022857">
    <property type="term" value="F:transmembrane transporter activity"/>
    <property type="evidence" value="ECO:0007669"/>
    <property type="project" value="UniProtKB-UniRule"/>
</dbReference>
<evidence type="ECO:0000256" key="4">
    <source>
        <dbReference type="ARBA" id="ARBA00022519"/>
    </source>
</evidence>
<evidence type="ECO:0000256" key="3">
    <source>
        <dbReference type="ARBA" id="ARBA00022475"/>
    </source>
</evidence>
<dbReference type="GO" id="GO:0005886">
    <property type="term" value="C:plasma membrane"/>
    <property type="evidence" value="ECO:0007669"/>
    <property type="project" value="UniProtKB-SubCell"/>
</dbReference>
<name>A0A9J6PEW9_9PROT</name>
<dbReference type="Proteomes" id="UP001055804">
    <property type="component" value="Unassembled WGS sequence"/>
</dbReference>
<evidence type="ECO:0000256" key="1">
    <source>
        <dbReference type="ARBA" id="ARBA00004429"/>
    </source>
</evidence>
<proteinExistence type="inferred from homology"/>
<keyword evidence="3" id="KW-1003">Cell membrane</keyword>
<keyword evidence="6 9" id="KW-1133">Transmembrane helix</keyword>
<keyword evidence="12" id="KW-1185">Reference proteome</keyword>
<feature type="transmembrane region" description="Helical" evidence="9">
    <location>
        <begin position="86"/>
        <end position="108"/>
    </location>
</feature>
<feature type="transmembrane region" description="Helical" evidence="9">
    <location>
        <begin position="134"/>
        <end position="153"/>
    </location>
</feature>
<feature type="transmembrane region" description="Helical" evidence="9">
    <location>
        <begin position="49"/>
        <end position="65"/>
    </location>
</feature>
<dbReference type="Pfam" id="PF04290">
    <property type="entry name" value="DctQ"/>
    <property type="match status" value="1"/>
</dbReference>
<evidence type="ECO:0000256" key="2">
    <source>
        <dbReference type="ARBA" id="ARBA00022448"/>
    </source>
</evidence>
<evidence type="ECO:0000256" key="7">
    <source>
        <dbReference type="ARBA" id="ARBA00023136"/>
    </source>
</evidence>
<dbReference type="AlphaFoldDB" id="A0A9J6PEW9"/>
<dbReference type="EMBL" id="JAMZFT010000002">
    <property type="protein sequence ID" value="MCP1336982.1"/>
    <property type="molecule type" value="Genomic_DNA"/>
</dbReference>
<evidence type="ECO:0000256" key="5">
    <source>
        <dbReference type="ARBA" id="ARBA00022692"/>
    </source>
</evidence>
<dbReference type="PANTHER" id="PTHR35011:SF10">
    <property type="entry name" value="TRAP TRANSPORTER SMALL PERMEASE PROTEIN"/>
    <property type="match status" value="1"/>
</dbReference>
<comment type="similarity">
    <text evidence="8 9">Belongs to the TRAP transporter small permease family.</text>
</comment>
<evidence type="ECO:0000256" key="6">
    <source>
        <dbReference type="ARBA" id="ARBA00022989"/>
    </source>
</evidence>
<gene>
    <name evidence="11" type="ORF">NJQ99_11220</name>
</gene>
<dbReference type="PANTHER" id="PTHR35011">
    <property type="entry name" value="2,3-DIKETO-L-GULONATE TRAP TRANSPORTER SMALL PERMEASE PROTEIN YIAM"/>
    <property type="match status" value="1"/>
</dbReference>
<organism evidence="11 12">
    <name type="scientific">Futiania mangrovi</name>
    <dbReference type="NCBI Taxonomy" id="2959716"/>
    <lineage>
        <taxon>Bacteria</taxon>
        <taxon>Pseudomonadati</taxon>
        <taxon>Pseudomonadota</taxon>
        <taxon>Alphaproteobacteria</taxon>
        <taxon>Futianiales</taxon>
        <taxon>Futianiaceae</taxon>
        <taxon>Futiania</taxon>
    </lineage>
</organism>
<reference evidence="11" key="1">
    <citation type="submission" date="2022-06" db="EMBL/GenBank/DDBJ databases">
        <title>Isolation and Genomics of Futiania mangrovii gen. nov., sp. nov., a Rare and Metabolically-versatile member in the Class Alphaproteobacteria.</title>
        <authorList>
            <person name="Liu L."/>
            <person name="Huang W.-C."/>
            <person name="Pan J."/>
            <person name="Li J."/>
            <person name="Huang Y."/>
            <person name="Du H."/>
            <person name="Liu Y."/>
            <person name="Li M."/>
        </authorList>
    </citation>
    <scope>NUCLEOTIDE SEQUENCE</scope>
    <source>
        <strain evidence="11">FT118</strain>
    </source>
</reference>